<dbReference type="InterPro" id="IPR004358">
    <property type="entry name" value="Sig_transdc_His_kin-like_C"/>
</dbReference>
<dbReference type="CDD" id="cd00075">
    <property type="entry name" value="HATPase"/>
    <property type="match status" value="1"/>
</dbReference>
<dbReference type="SUPFAM" id="SSF55785">
    <property type="entry name" value="PYP-like sensor domain (PAS domain)"/>
    <property type="match status" value="3"/>
</dbReference>
<gene>
    <name evidence="17" type="ORF">F8E02_01620</name>
</gene>
<dbReference type="EMBL" id="WBKO01000001">
    <property type="protein sequence ID" value="MDV2480723.1"/>
    <property type="molecule type" value="Genomic_DNA"/>
</dbReference>
<evidence type="ECO:0000256" key="9">
    <source>
        <dbReference type="ARBA" id="ARBA00022989"/>
    </source>
</evidence>
<dbReference type="InterPro" id="IPR013767">
    <property type="entry name" value="PAS_fold"/>
</dbReference>
<dbReference type="InterPro" id="IPR005467">
    <property type="entry name" value="His_kinase_dom"/>
</dbReference>
<evidence type="ECO:0000256" key="5">
    <source>
        <dbReference type="ARBA" id="ARBA00022692"/>
    </source>
</evidence>
<evidence type="ECO:0000256" key="6">
    <source>
        <dbReference type="ARBA" id="ARBA00022741"/>
    </source>
</evidence>
<evidence type="ECO:0000256" key="12">
    <source>
        <dbReference type="SAM" id="Coils"/>
    </source>
</evidence>
<evidence type="ECO:0000256" key="1">
    <source>
        <dbReference type="ARBA" id="ARBA00000085"/>
    </source>
</evidence>
<dbReference type="SMART" id="SM00091">
    <property type="entry name" value="PAS"/>
    <property type="match status" value="3"/>
</dbReference>
<dbReference type="PROSITE" id="PS50112">
    <property type="entry name" value="PAS"/>
    <property type="match status" value="3"/>
</dbReference>
<feature type="domain" description="PAS" evidence="15">
    <location>
        <begin position="537"/>
        <end position="601"/>
    </location>
</feature>
<evidence type="ECO:0000259" key="14">
    <source>
        <dbReference type="PROSITE" id="PS50109"/>
    </source>
</evidence>
<dbReference type="SUPFAM" id="SSF55781">
    <property type="entry name" value="GAF domain-like"/>
    <property type="match status" value="1"/>
</dbReference>
<evidence type="ECO:0000259" key="16">
    <source>
        <dbReference type="PROSITE" id="PS50113"/>
    </source>
</evidence>
<dbReference type="EC" id="2.7.13.3" evidence="3"/>
<evidence type="ECO:0000256" key="2">
    <source>
        <dbReference type="ARBA" id="ARBA00004141"/>
    </source>
</evidence>
<dbReference type="NCBIfam" id="TIGR00229">
    <property type="entry name" value="sensory_box"/>
    <property type="match status" value="3"/>
</dbReference>
<comment type="catalytic activity">
    <reaction evidence="1">
        <text>ATP + protein L-histidine = ADP + protein N-phospho-L-histidine.</text>
        <dbReference type="EC" id="2.7.13.3"/>
    </reaction>
</comment>
<feature type="domain" description="PAC" evidence="16">
    <location>
        <begin position="485"/>
        <end position="536"/>
    </location>
</feature>
<dbReference type="SUPFAM" id="SSF55874">
    <property type="entry name" value="ATPase domain of HSP90 chaperone/DNA topoisomerase II/histidine kinase"/>
    <property type="match status" value="1"/>
</dbReference>
<keyword evidence="18" id="KW-1185">Reference proteome</keyword>
<evidence type="ECO:0000259" key="15">
    <source>
        <dbReference type="PROSITE" id="PS50112"/>
    </source>
</evidence>
<dbReference type="InterPro" id="IPR050351">
    <property type="entry name" value="BphY/WalK/GraS-like"/>
</dbReference>
<protein>
    <recommendedName>
        <fullName evidence="3">histidine kinase</fullName>
        <ecNumber evidence="3">2.7.13.3</ecNumber>
    </recommendedName>
</protein>
<evidence type="ECO:0000256" key="7">
    <source>
        <dbReference type="ARBA" id="ARBA00022777"/>
    </source>
</evidence>
<dbReference type="InterPro" id="IPR000700">
    <property type="entry name" value="PAS-assoc_C"/>
</dbReference>
<keyword evidence="7" id="KW-0418">Kinase</keyword>
<evidence type="ECO:0000256" key="8">
    <source>
        <dbReference type="ARBA" id="ARBA00022840"/>
    </source>
</evidence>
<sequence>MQSSKQSPDTDPPRLPRKEELLRVLEDLYGGFAEAEETLSAIRRGEVDAFLVSTDEGEKVYTLKTAEHPYRVLIEQMQEGAAILSVDGTILYGNRSLARLLQMPLEKVLGESIHAIIAPSYAEEFRRVLEAESNSGSIGESTLEGREGGRVPVHLSLQPLSMDGMRAFSLVATDLTERKQAEETLRRAYDDLEDRVRERTAELARTNARLQVEIEERTRAQEALRRSEQSLAEELDAARRLQQVSTQLIQADRVETLYEEILDTAVTILHADFASIQMLHPDRGAGGELRLLGHRGFTEEAAKFWEWVRPDSGSSCGEALSTGRRVVVTDIRDCEFLAGSPDREVYLRAGIRAVQTTPLYSRSGILLGMLSTHWRRPHDPTQNELRSIDLLARQAADLIDRKRAEEALRANEERFRLLTENASDIVVVLDATGHIKYASPSVRQVGGYAPEGLIGRNIIELLHPGDLLPAMDALRTSATHPKERMTLEVRVRDASGDWLHLDLIGVNLLEEPAVRGFLVNARDVTEQRQAAKILRESEEKYRNLVENSIDAVLLTAPDGSIYAANAEACRIFGMTEEELIRAGRDGIVDLADPRLRPALEERGRKGRFKGELRFRRRDGTVFPGEISSAVFTDREGNVRMTTFIQDITGRKRGEEALARHTEALIRASREVEAARDEANIYLDIMTHDVRNANNVSSMYADLFIELAEGEMKTYARKLQESIGRSTEILKNVATIRRTQQDSDRLVPVNLDAVAREEIANFPGASIRYQGAHAEVLADGLLPTVFNNLIGNAVKHGGPGVEVTVWTETRDGEVCVSVEDTGPGIPDEIKKRLFTRFERGMARGSGQGLGLFIVRTLVLRYGGEVRVDDRIPGRPECGAAFRFSLRQAGPGRVRGPEPGAERPSRAATEGEARSGVR</sequence>
<dbReference type="InterPro" id="IPR000014">
    <property type="entry name" value="PAS"/>
</dbReference>
<dbReference type="SMART" id="SM00086">
    <property type="entry name" value="PAC"/>
    <property type="match status" value="3"/>
</dbReference>
<dbReference type="InterPro" id="IPR029016">
    <property type="entry name" value="GAF-like_dom_sf"/>
</dbReference>
<keyword evidence="9" id="KW-1133">Transmembrane helix</keyword>
<feature type="domain" description="PAS" evidence="15">
    <location>
        <begin position="66"/>
        <end position="136"/>
    </location>
</feature>
<keyword evidence="8" id="KW-0067">ATP-binding</keyword>
<dbReference type="Pfam" id="PF02518">
    <property type="entry name" value="HATPase_c"/>
    <property type="match status" value="1"/>
</dbReference>
<dbReference type="PROSITE" id="PS50109">
    <property type="entry name" value="HIS_KIN"/>
    <property type="match status" value="1"/>
</dbReference>
<evidence type="ECO:0000256" key="3">
    <source>
        <dbReference type="ARBA" id="ARBA00012438"/>
    </source>
</evidence>
<dbReference type="InterPro" id="IPR036890">
    <property type="entry name" value="HATPase_C_sf"/>
</dbReference>
<dbReference type="Gene3D" id="3.30.565.10">
    <property type="entry name" value="Histidine kinase-like ATPase, C-terminal domain"/>
    <property type="match status" value="1"/>
</dbReference>
<dbReference type="InterPro" id="IPR001610">
    <property type="entry name" value="PAC"/>
</dbReference>
<dbReference type="CDD" id="cd00130">
    <property type="entry name" value="PAS"/>
    <property type="match status" value="3"/>
</dbReference>
<comment type="caution">
    <text evidence="17">The sequence shown here is derived from an EMBL/GenBank/DDBJ whole genome shotgun (WGS) entry which is preliminary data.</text>
</comment>
<keyword evidence="12" id="KW-0175">Coiled coil</keyword>
<dbReference type="Proteomes" id="UP001281203">
    <property type="component" value="Unassembled WGS sequence"/>
</dbReference>
<dbReference type="Pfam" id="PF13426">
    <property type="entry name" value="PAS_9"/>
    <property type="match status" value="2"/>
</dbReference>
<feature type="domain" description="PAC" evidence="16">
    <location>
        <begin position="137"/>
        <end position="187"/>
    </location>
</feature>
<dbReference type="PRINTS" id="PR00344">
    <property type="entry name" value="BCTRLSENSOR"/>
</dbReference>
<accession>A0ABU3WY65</accession>
<dbReference type="Gene3D" id="3.30.450.40">
    <property type="match status" value="1"/>
</dbReference>
<dbReference type="PANTHER" id="PTHR42878:SF7">
    <property type="entry name" value="SENSOR HISTIDINE KINASE GLRK"/>
    <property type="match status" value="1"/>
</dbReference>
<feature type="compositionally biased region" description="Basic and acidic residues" evidence="13">
    <location>
        <begin position="898"/>
        <end position="916"/>
    </location>
</feature>
<evidence type="ECO:0000256" key="4">
    <source>
        <dbReference type="ARBA" id="ARBA00022679"/>
    </source>
</evidence>
<dbReference type="PROSITE" id="PS50113">
    <property type="entry name" value="PAC"/>
    <property type="match status" value="3"/>
</dbReference>
<evidence type="ECO:0000256" key="13">
    <source>
        <dbReference type="SAM" id="MobiDB-lite"/>
    </source>
</evidence>
<dbReference type="Pfam" id="PF13185">
    <property type="entry name" value="GAF_2"/>
    <property type="match status" value="1"/>
</dbReference>
<evidence type="ECO:0000256" key="11">
    <source>
        <dbReference type="ARBA" id="ARBA00023136"/>
    </source>
</evidence>
<evidence type="ECO:0000313" key="17">
    <source>
        <dbReference type="EMBL" id="MDV2480723.1"/>
    </source>
</evidence>
<dbReference type="InterPro" id="IPR003594">
    <property type="entry name" value="HATPase_dom"/>
</dbReference>
<feature type="domain" description="PAS" evidence="15">
    <location>
        <begin position="411"/>
        <end position="481"/>
    </location>
</feature>
<keyword evidence="10" id="KW-0902">Two-component regulatory system</keyword>
<evidence type="ECO:0000256" key="10">
    <source>
        <dbReference type="ARBA" id="ARBA00023012"/>
    </source>
</evidence>
<dbReference type="SMART" id="SM00065">
    <property type="entry name" value="GAF"/>
    <property type="match status" value="1"/>
</dbReference>
<proteinExistence type="predicted"/>
<evidence type="ECO:0000313" key="18">
    <source>
        <dbReference type="Proteomes" id="UP001281203"/>
    </source>
</evidence>
<keyword evidence="11" id="KW-0472">Membrane</keyword>
<dbReference type="InterPro" id="IPR035965">
    <property type="entry name" value="PAS-like_dom_sf"/>
</dbReference>
<dbReference type="PANTHER" id="PTHR42878">
    <property type="entry name" value="TWO-COMPONENT HISTIDINE KINASE"/>
    <property type="match status" value="1"/>
</dbReference>
<keyword evidence="6" id="KW-0547">Nucleotide-binding</keyword>
<reference evidence="17 18" key="1">
    <citation type="submission" date="2019-10" db="EMBL/GenBank/DDBJ databases">
        <title>Isolation and characterization of Methanoculleus sp. Wushi-C6 from a hot spring well.</title>
        <authorList>
            <person name="Chen S.-C."/>
            <person name="Lan Z.-H."/>
            <person name="You Y.-T."/>
            <person name="Lai M.-C."/>
        </authorList>
    </citation>
    <scope>NUCLEOTIDE SEQUENCE [LARGE SCALE GENOMIC DNA]</scope>
    <source>
        <strain evidence="17 18">Wushi-C6</strain>
    </source>
</reference>
<dbReference type="InterPro" id="IPR003018">
    <property type="entry name" value="GAF"/>
</dbReference>
<comment type="subcellular location">
    <subcellularLocation>
        <location evidence="2">Membrane</location>
        <topology evidence="2">Multi-pass membrane protein</topology>
    </subcellularLocation>
</comment>
<dbReference type="SMART" id="SM00387">
    <property type="entry name" value="HATPase_c"/>
    <property type="match status" value="1"/>
</dbReference>
<organism evidence="17 18">
    <name type="scientific">Methanoculleus caldifontis</name>
    <dbReference type="NCBI Taxonomy" id="2651577"/>
    <lineage>
        <taxon>Archaea</taxon>
        <taxon>Methanobacteriati</taxon>
        <taxon>Methanobacteriota</taxon>
        <taxon>Stenosarchaea group</taxon>
        <taxon>Methanomicrobia</taxon>
        <taxon>Methanomicrobiales</taxon>
        <taxon>Methanomicrobiaceae</taxon>
        <taxon>Methanoculleus</taxon>
    </lineage>
</organism>
<dbReference type="Pfam" id="PF00989">
    <property type="entry name" value="PAS"/>
    <property type="match status" value="1"/>
</dbReference>
<feature type="domain" description="Histidine kinase" evidence="14">
    <location>
        <begin position="781"/>
        <end position="888"/>
    </location>
</feature>
<feature type="region of interest" description="Disordered" evidence="13">
    <location>
        <begin position="887"/>
        <end position="916"/>
    </location>
</feature>
<dbReference type="RefSeq" id="WP_317063694.1">
    <property type="nucleotide sequence ID" value="NZ_WBKO01000001.1"/>
</dbReference>
<keyword evidence="5" id="KW-0812">Transmembrane</keyword>
<feature type="coiled-coil region" evidence="12">
    <location>
        <begin position="175"/>
        <end position="244"/>
    </location>
</feature>
<name>A0ABU3WY65_9EURY</name>
<keyword evidence="4" id="KW-0808">Transferase</keyword>
<feature type="domain" description="PAC" evidence="16">
    <location>
        <begin position="608"/>
        <end position="659"/>
    </location>
</feature>
<dbReference type="Gene3D" id="3.30.450.20">
    <property type="entry name" value="PAS domain"/>
    <property type="match status" value="3"/>
</dbReference>